<dbReference type="PANTHER" id="PTHR32002">
    <property type="entry name" value="PROTEIN NLP8"/>
    <property type="match status" value="1"/>
</dbReference>
<protein>
    <recommendedName>
        <fullName evidence="10">PB1 domain-containing protein</fullName>
    </recommendedName>
</protein>
<evidence type="ECO:0000259" key="7">
    <source>
        <dbReference type="PROSITE" id="PS51745"/>
    </source>
</evidence>
<feature type="domain" description="RWP-RK" evidence="6">
    <location>
        <begin position="463"/>
        <end position="552"/>
    </location>
</feature>
<keyword evidence="1" id="KW-0805">Transcription regulation</keyword>
<evidence type="ECO:0000256" key="5">
    <source>
        <dbReference type="SAM" id="MobiDB-lite"/>
    </source>
</evidence>
<dbReference type="Pfam" id="PF02042">
    <property type="entry name" value="RWP-RK"/>
    <property type="match status" value="1"/>
</dbReference>
<evidence type="ECO:0000256" key="1">
    <source>
        <dbReference type="ARBA" id="ARBA00023015"/>
    </source>
</evidence>
<proteinExistence type="predicted"/>
<reference evidence="8 9" key="1">
    <citation type="journal article" date="2018" name="Proc. Natl. Acad. Sci. U.S.A.">
        <title>Draft genome sequence of Camellia sinensis var. sinensis provides insights into the evolution of the tea genome and tea quality.</title>
        <authorList>
            <person name="Wei C."/>
            <person name="Yang H."/>
            <person name="Wang S."/>
            <person name="Zhao J."/>
            <person name="Liu C."/>
            <person name="Gao L."/>
            <person name="Xia E."/>
            <person name="Lu Y."/>
            <person name="Tai Y."/>
            <person name="She G."/>
            <person name="Sun J."/>
            <person name="Cao H."/>
            <person name="Tong W."/>
            <person name="Gao Q."/>
            <person name="Li Y."/>
            <person name="Deng W."/>
            <person name="Jiang X."/>
            <person name="Wang W."/>
            <person name="Chen Q."/>
            <person name="Zhang S."/>
            <person name="Li H."/>
            <person name="Wu J."/>
            <person name="Wang P."/>
            <person name="Li P."/>
            <person name="Shi C."/>
            <person name="Zheng F."/>
            <person name="Jian J."/>
            <person name="Huang B."/>
            <person name="Shan D."/>
            <person name="Shi M."/>
            <person name="Fang C."/>
            <person name="Yue Y."/>
            <person name="Li F."/>
            <person name="Li D."/>
            <person name="Wei S."/>
            <person name="Han B."/>
            <person name="Jiang C."/>
            <person name="Yin Y."/>
            <person name="Xia T."/>
            <person name="Zhang Z."/>
            <person name="Bennetzen J.L."/>
            <person name="Zhao S."/>
            <person name="Wan X."/>
        </authorList>
    </citation>
    <scope>NUCLEOTIDE SEQUENCE [LARGE SCALE GENOMIC DNA]</scope>
    <source>
        <strain evidence="9">cv. Shuchazao</strain>
        <tissue evidence="8">Leaf</tissue>
    </source>
</reference>
<dbReference type="GO" id="GO:0003700">
    <property type="term" value="F:DNA-binding transcription factor activity"/>
    <property type="evidence" value="ECO:0007669"/>
    <property type="project" value="InterPro"/>
</dbReference>
<organism evidence="8 9">
    <name type="scientific">Camellia sinensis var. sinensis</name>
    <name type="common">China tea</name>
    <dbReference type="NCBI Taxonomy" id="542762"/>
    <lineage>
        <taxon>Eukaryota</taxon>
        <taxon>Viridiplantae</taxon>
        <taxon>Streptophyta</taxon>
        <taxon>Embryophyta</taxon>
        <taxon>Tracheophyta</taxon>
        <taxon>Spermatophyta</taxon>
        <taxon>Magnoliopsida</taxon>
        <taxon>eudicotyledons</taxon>
        <taxon>Gunneridae</taxon>
        <taxon>Pentapetalae</taxon>
        <taxon>asterids</taxon>
        <taxon>Ericales</taxon>
        <taxon>Theaceae</taxon>
        <taxon>Camellia</taxon>
    </lineage>
</organism>
<dbReference type="EMBL" id="SDRB02000879">
    <property type="protein sequence ID" value="THG22375.1"/>
    <property type="molecule type" value="Genomic_DNA"/>
</dbReference>
<dbReference type="InterPro" id="IPR053793">
    <property type="entry name" value="PB1-like"/>
</dbReference>
<dbReference type="InterPro" id="IPR003035">
    <property type="entry name" value="RWP-RK_dom"/>
</dbReference>
<keyword evidence="3" id="KW-0804">Transcription</keyword>
<keyword evidence="4" id="KW-0539">Nucleus</keyword>
<dbReference type="InterPro" id="IPR000270">
    <property type="entry name" value="PB1_dom"/>
</dbReference>
<dbReference type="SMART" id="SM00666">
    <property type="entry name" value="PB1"/>
    <property type="match status" value="1"/>
</dbReference>
<dbReference type="SUPFAM" id="SSF54277">
    <property type="entry name" value="CAD &amp; PB1 domains"/>
    <property type="match status" value="1"/>
</dbReference>
<keyword evidence="9" id="KW-1185">Reference proteome</keyword>
<dbReference type="GO" id="GO:0003677">
    <property type="term" value="F:DNA binding"/>
    <property type="evidence" value="ECO:0007669"/>
    <property type="project" value="UniProtKB-KW"/>
</dbReference>
<keyword evidence="2" id="KW-0238">DNA-binding</keyword>
<dbReference type="InterPro" id="IPR045012">
    <property type="entry name" value="NLP"/>
</dbReference>
<dbReference type="Proteomes" id="UP000306102">
    <property type="component" value="Unassembled WGS sequence"/>
</dbReference>
<evidence type="ECO:0008006" key="10">
    <source>
        <dbReference type="Google" id="ProtNLM"/>
    </source>
</evidence>
<dbReference type="PROSITE" id="PS51745">
    <property type="entry name" value="PB1"/>
    <property type="match status" value="1"/>
</dbReference>
<evidence type="ECO:0000313" key="9">
    <source>
        <dbReference type="Proteomes" id="UP000306102"/>
    </source>
</evidence>
<dbReference type="Pfam" id="PF00564">
    <property type="entry name" value="PB1"/>
    <property type="match status" value="1"/>
</dbReference>
<dbReference type="Pfam" id="PF22922">
    <property type="entry name" value="GAF_NLP"/>
    <property type="match status" value="2"/>
</dbReference>
<accession>A0A4S4F0I6</accession>
<dbReference type="STRING" id="542762.A0A4S4F0I6"/>
<feature type="domain" description="PB1" evidence="7">
    <location>
        <begin position="580"/>
        <end position="661"/>
    </location>
</feature>
<evidence type="ECO:0000256" key="2">
    <source>
        <dbReference type="ARBA" id="ARBA00023125"/>
    </source>
</evidence>
<evidence type="ECO:0000256" key="4">
    <source>
        <dbReference type="ARBA" id="ARBA00023242"/>
    </source>
</evidence>
<comment type="caution">
    <text evidence="8">The sequence shown here is derived from an EMBL/GenBank/DDBJ whole genome shotgun (WGS) entry which is preliminary data.</text>
</comment>
<evidence type="ECO:0000256" key="3">
    <source>
        <dbReference type="ARBA" id="ARBA00023163"/>
    </source>
</evidence>
<dbReference type="Gene3D" id="3.10.20.90">
    <property type="entry name" value="Phosphatidylinositol 3-kinase Catalytic Subunit, Chain A, domain 1"/>
    <property type="match status" value="1"/>
</dbReference>
<evidence type="ECO:0000259" key="6">
    <source>
        <dbReference type="PROSITE" id="PS51519"/>
    </source>
</evidence>
<feature type="region of interest" description="Disordered" evidence="5">
    <location>
        <begin position="457"/>
        <end position="479"/>
    </location>
</feature>
<gene>
    <name evidence="8" type="ORF">TEA_012595</name>
</gene>
<name>A0A4S4F0I6_CAMSN</name>
<sequence length="954" mass="107077">MNISNLNKTIRDLLYSYSFIRHWIRRPILVQFWAPITTKEGRSFLTTRNQPFSLNTLFCDYEVIEGLCGYRMICMDSKFDIDLDGGTSLPGRVFKHQFPESTPNVEFYSITEYPQRDGALRCGVRQSLAFPVFESSTQRCVGVIEVVSPVEEKSLICNDLFRYRIYEDFEKKGLKCSVGFDHKDMALDEAQNEAHTVALDEIKNVLKVVCEVYDLPLAQVWVPCKVGWPCRPLVDGGVLGGCCYYYKDDYGEDEDDYGDNDGAFRYISSLFHLKNGVGVVGRALLSTNMVFCRDVTQLSLTEYPLAHYALKARLSGCFAICLDSNCTGNDVYVLEFFMPMSNNASENPHTSLRKIWETMRENFQTLRIASGEELGEELRIEEIPIQNGGELDIVQMPQTTISLPRSEPLQSEFEVMQVDSSDQQLVNAINTGSNVGCTEQNNFAVTCTQGKSTVKVSKRKGDKSGGTVKMSKRDGNNIGVKIKIPPEDMLQNSELSLENAAKSLKVSKSTLKRVCRTFGIERWPPRKINKVGCSQLDASALCVDLEQSSLLNHDHLPSAQPSATIVHTVPHDMTMQDANVVTMKAKYAEGNAIKFRLSSSSGLTELQQEVAQRLSLEAGTYCVKYKDEDGDLILIACDGDLRDYMGTCEGKTCIVLSWCFFYSFAFIPLVIYHSPREALGFRNTELCGNCHSRVRKTRGKEEIVVVVLLTIIDLDKNEACEIALAEIKEVLQVVCEVHVYLWLMHGSHAGQASSFTRDDVYVLEFFMPVSNKACENLHTSFRKILETMSNSFQIFRIVSGEMEEDLCIEEIDFQNVGKLDFDEDEYEAREIALDEIENVLEMVYDVHDLPLALAWVSCRVGSLCRPLVDGDIHGVSCHSKPDYSAFASANYVHHLKKGMGVVGGALLSTNMVICRDVTQLSLSNPWHTNAQKARLSGSLQYACRAVALEMIFMC</sequence>
<dbReference type="InterPro" id="IPR055081">
    <property type="entry name" value="NLP1-9_GAF"/>
</dbReference>
<dbReference type="PROSITE" id="PS51519">
    <property type="entry name" value="RWP_RK"/>
    <property type="match status" value="1"/>
</dbReference>
<dbReference type="PANTHER" id="PTHR32002:SF35">
    <property type="entry name" value="PROTEIN NLP6"/>
    <property type="match status" value="1"/>
</dbReference>
<evidence type="ECO:0000313" key="8">
    <source>
        <dbReference type="EMBL" id="THG22375.1"/>
    </source>
</evidence>
<dbReference type="AlphaFoldDB" id="A0A4S4F0I6"/>